<dbReference type="RefSeq" id="WP_074109222.1">
    <property type="nucleotide sequence ID" value="NZ_LVWI01000087.1"/>
</dbReference>
<keyword evidence="4" id="KW-1185">Reference proteome</keyword>
<comment type="similarity">
    <text evidence="1">Belongs to the pseudomonas-type ThrB family.</text>
</comment>
<dbReference type="Proteomes" id="UP000186058">
    <property type="component" value="Unassembled WGS sequence"/>
</dbReference>
<dbReference type="InterPro" id="IPR011009">
    <property type="entry name" value="Kinase-like_dom_sf"/>
</dbReference>
<evidence type="ECO:0000256" key="1">
    <source>
        <dbReference type="ARBA" id="ARBA00038240"/>
    </source>
</evidence>
<name>A0ABX3EIF7_9BACL</name>
<dbReference type="Pfam" id="PF01636">
    <property type="entry name" value="APH"/>
    <property type="match status" value="1"/>
</dbReference>
<evidence type="ECO:0000313" key="3">
    <source>
        <dbReference type="EMBL" id="OKP79991.1"/>
    </source>
</evidence>
<accession>A0ABX3EIF7</accession>
<sequence length="312" mass="36811">MEQGLIKEVLSLLDLDLSDYKLIGGYNNNVFEVGSNTKFIVKILEDSVVSELKSLAESEWLDYLLSRGLNVARPIRRQGKDFIQRINDDYYFVCYEKINGIHIHQTNNAMWRAPLFERWGEAMGHIHTASKAYTANHAFPCWNENKILLQFESAQLPTILIEKWFKHIEVLKKLPVSTDNFGLIHGDLHHGNLLIRENSLSIIDFGDSEYHWYAYDLAIVIYHTTQAIIKNERNNFIRRFYQEFMEGYVRGNPDTNFTQDIDYFIQLRHLYSFTYHSIYADKSQLTEQQLKYLKDMELSLINDEPYLHFTFN</sequence>
<protein>
    <recommendedName>
        <fullName evidence="2">Aminoglycoside phosphotransferase domain-containing protein</fullName>
    </recommendedName>
</protein>
<comment type="caution">
    <text evidence="3">The sequence shown here is derived from an EMBL/GenBank/DDBJ whole genome shotgun (WGS) entry which is preliminary data.</text>
</comment>
<dbReference type="EMBL" id="LVWI01000087">
    <property type="protein sequence ID" value="OKP79991.1"/>
    <property type="molecule type" value="Genomic_DNA"/>
</dbReference>
<proteinExistence type="inferred from homology"/>
<dbReference type="PANTHER" id="PTHR21064:SF6">
    <property type="entry name" value="AMINOGLYCOSIDE PHOSPHOTRANSFERASE DOMAIN-CONTAINING PROTEIN"/>
    <property type="match status" value="1"/>
</dbReference>
<evidence type="ECO:0000313" key="4">
    <source>
        <dbReference type="Proteomes" id="UP000186058"/>
    </source>
</evidence>
<dbReference type="Gene3D" id="3.90.1200.10">
    <property type="match status" value="1"/>
</dbReference>
<dbReference type="InterPro" id="IPR050249">
    <property type="entry name" value="Pseudomonas-type_ThrB"/>
</dbReference>
<dbReference type="SUPFAM" id="SSF56112">
    <property type="entry name" value="Protein kinase-like (PK-like)"/>
    <property type="match status" value="1"/>
</dbReference>
<dbReference type="InterPro" id="IPR002575">
    <property type="entry name" value="Aminoglycoside_PTrfase"/>
</dbReference>
<reference evidence="3 4" key="1">
    <citation type="submission" date="2016-03" db="EMBL/GenBank/DDBJ databases">
        <authorList>
            <person name="Sant'Anna F.H."/>
            <person name="Ambrosini A."/>
            <person name="Souza R."/>
            <person name="Bach E."/>
            <person name="Fernandes G."/>
            <person name="Balsanelli E."/>
            <person name="Baura V.A."/>
            <person name="Souza E.M."/>
            <person name="Passaglia L."/>
        </authorList>
    </citation>
    <scope>NUCLEOTIDE SEQUENCE [LARGE SCALE GENOMIC DNA]</scope>
    <source>
        <strain evidence="3 4">P26E</strain>
    </source>
</reference>
<feature type="domain" description="Aminoglycoside phosphotransferase" evidence="2">
    <location>
        <begin position="24"/>
        <end position="240"/>
    </location>
</feature>
<evidence type="ECO:0000259" key="2">
    <source>
        <dbReference type="Pfam" id="PF01636"/>
    </source>
</evidence>
<dbReference type="Gene3D" id="3.30.200.20">
    <property type="entry name" value="Phosphorylase Kinase, domain 1"/>
    <property type="match status" value="1"/>
</dbReference>
<gene>
    <name evidence="3" type="ORF">A3844_27690</name>
</gene>
<dbReference type="PANTHER" id="PTHR21064">
    <property type="entry name" value="AMINOGLYCOSIDE PHOSPHOTRANSFERASE DOMAIN-CONTAINING PROTEIN-RELATED"/>
    <property type="match status" value="1"/>
</dbReference>
<organism evidence="3 4">
    <name type="scientific">Paenibacillus helianthi</name>
    <dbReference type="NCBI Taxonomy" id="1349432"/>
    <lineage>
        <taxon>Bacteria</taxon>
        <taxon>Bacillati</taxon>
        <taxon>Bacillota</taxon>
        <taxon>Bacilli</taxon>
        <taxon>Bacillales</taxon>
        <taxon>Paenibacillaceae</taxon>
        <taxon>Paenibacillus</taxon>
    </lineage>
</organism>